<dbReference type="EMBL" id="LAZR01055268">
    <property type="protein sequence ID" value="KKK76752.1"/>
    <property type="molecule type" value="Genomic_DNA"/>
</dbReference>
<sequence length="58" mass="6169">MSCRKVVIESPYAGDVEANRDFARRCIELGAGFTAVGIDLLLLNDATIALAQEFGLPG</sequence>
<reference evidence="1" key="1">
    <citation type="journal article" date="2015" name="Nature">
        <title>Complex archaea that bridge the gap between prokaryotes and eukaryotes.</title>
        <authorList>
            <person name="Spang A."/>
            <person name="Saw J.H."/>
            <person name="Jorgensen S.L."/>
            <person name="Zaremba-Niedzwiedzka K."/>
            <person name="Martijn J."/>
            <person name="Lind A.E."/>
            <person name="van Eijk R."/>
            <person name="Schleper C."/>
            <person name="Guy L."/>
            <person name="Ettema T.J."/>
        </authorList>
    </citation>
    <scope>NUCLEOTIDE SEQUENCE</scope>
</reference>
<accession>A0A0F8Y5N3</accession>
<protein>
    <submittedName>
        <fullName evidence="1">Uncharacterized protein</fullName>
    </submittedName>
</protein>
<dbReference type="AlphaFoldDB" id="A0A0F8Y5N3"/>
<name>A0A0F8Y5N3_9ZZZZ</name>
<evidence type="ECO:0000313" key="1">
    <source>
        <dbReference type="EMBL" id="KKK76752.1"/>
    </source>
</evidence>
<gene>
    <name evidence="1" type="ORF">LCGC14_2860470</name>
</gene>
<comment type="caution">
    <text evidence="1">The sequence shown here is derived from an EMBL/GenBank/DDBJ whole genome shotgun (WGS) entry which is preliminary data.</text>
</comment>
<organism evidence="1">
    <name type="scientific">marine sediment metagenome</name>
    <dbReference type="NCBI Taxonomy" id="412755"/>
    <lineage>
        <taxon>unclassified sequences</taxon>
        <taxon>metagenomes</taxon>
        <taxon>ecological metagenomes</taxon>
    </lineage>
</organism>
<proteinExistence type="predicted"/>